<proteinExistence type="predicted"/>
<gene>
    <name evidence="1" type="ORF">COV59_04115</name>
</gene>
<comment type="caution">
    <text evidence="1">The sequence shown here is derived from an EMBL/GenBank/DDBJ whole genome shotgun (WGS) entry which is preliminary data.</text>
</comment>
<sequence>MDRCVAVGKNALIVKSADTLDSFYYYKEAQNEIEMERSRHIARLILQHVDVSTDPIFEKLKQI</sequence>
<name>A0A2H0N6T1_9BACT</name>
<reference evidence="1 2" key="1">
    <citation type="submission" date="2017-09" db="EMBL/GenBank/DDBJ databases">
        <title>Depth-based differentiation of microbial function through sediment-hosted aquifers and enrichment of novel symbionts in the deep terrestrial subsurface.</title>
        <authorList>
            <person name="Probst A.J."/>
            <person name="Ladd B."/>
            <person name="Jarett J.K."/>
            <person name="Geller-Mcgrath D.E."/>
            <person name="Sieber C.M."/>
            <person name="Emerson J.B."/>
            <person name="Anantharaman K."/>
            <person name="Thomas B.C."/>
            <person name="Malmstrom R."/>
            <person name="Stieglmeier M."/>
            <person name="Klingl A."/>
            <person name="Woyke T."/>
            <person name="Ryan C.M."/>
            <person name="Banfield J.F."/>
        </authorList>
    </citation>
    <scope>NUCLEOTIDE SEQUENCE [LARGE SCALE GENOMIC DNA]</scope>
    <source>
        <strain evidence="1">CG11_big_fil_rev_8_21_14_0_20_39_34</strain>
    </source>
</reference>
<dbReference type="Proteomes" id="UP000229600">
    <property type="component" value="Unassembled WGS sequence"/>
</dbReference>
<evidence type="ECO:0000313" key="2">
    <source>
        <dbReference type="Proteomes" id="UP000229600"/>
    </source>
</evidence>
<organism evidence="1 2">
    <name type="scientific">Candidatus Magasanikbacteria bacterium CG11_big_fil_rev_8_21_14_0_20_39_34</name>
    <dbReference type="NCBI Taxonomy" id="1974653"/>
    <lineage>
        <taxon>Bacteria</taxon>
        <taxon>Candidatus Magasanikiibacteriota</taxon>
    </lineage>
</organism>
<evidence type="ECO:0000313" key="1">
    <source>
        <dbReference type="EMBL" id="PIR03825.1"/>
    </source>
</evidence>
<protein>
    <submittedName>
        <fullName evidence="1">Uncharacterized protein</fullName>
    </submittedName>
</protein>
<accession>A0A2H0N6T1</accession>
<dbReference type="AlphaFoldDB" id="A0A2H0N6T1"/>
<dbReference type="EMBL" id="PCWN01000008">
    <property type="protein sequence ID" value="PIR03825.1"/>
    <property type="molecule type" value="Genomic_DNA"/>
</dbReference>